<dbReference type="AlphaFoldDB" id="X0WLH4"/>
<evidence type="ECO:0000313" key="2">
    <source>
        <dbReference type="EMBL" id="GAG31485.1"/>
    </source>
</evidence>
<feature type="region of interest" description="Disordered" evidence="1">
    <location>
        <begin position="1"/>
        <end position="34"/>
    </location>
</feature>
<organism evidence="2">
    <name type="scientific">marine sediment metagenome</name>
    <dbReference type="NCBI Taxonomy" id="412755"/>
    <lineage>
        <taxon>unclassified sequences</taxon>
        <taxon>metagenomes</taxon>
        <taxon>ecological metagenomes</taxon>
    </lineage>
</organism>
<reference evidence="2" key="1">
    <citation type="journal article" date="2014" name="Front. Microbiol.">
        <title>High frequency of phylogenetically diverse reductive dehalogenase-homologous genes in deep subseafloor sedimentary metagenomes.</title>
        <authorList>
            <person name="Kawai M."/>
            <person name="Futagami T."/>
            <person name="Toyoda A."/>
            <person name="Takaki Y."/>
            <person name="Nishi S."/>
            <person name="Hori S."/>
            <person name="Arai W."/>
            <person name="Tsubouchi T."/>
            <person name="Morono Y."/>
            <person name="Uchiyama I."/>
            <person name="Ito T."/>
            <person name="Fujiyama A."/>
            <person name="Inagaki F."/>
            <person name="Takami H."/>
        </authorList>
    </citation>
    <scope>NUCLEOTIDE SEQUENCE</scope>
    <source>
        <strain evidence="2">Expedition CK06-06</strain>
    </source>
</reference>
<protein>
    <submittedName>
        <fullName evidence="2">Uncharacterized protein</fullName>
    </submittedName>
</protein>
<proteinExistence type="predicted"/>
<dbReference type="EMBL" id="BARS01042688">
    <property type="protein sequence ID" value="GAG31485.1"/>
    <property type="molecule type" value="Genomic_DNA"/>
</dbReference>
<name>X0WLH4_9ZZZZ</name>
<evidence type="ECO:0000256" key="1">
    <source>
        <dbReference type="SAM" id="MobiDB-lite"/>
    </source>
</evidence>
<comment type="caution">
    <text evidence="2">The sequence shown here is derived from an EMBL/GenBank/DDBJ whole genome shotgun (WGS) entry which is preliminary data.</text>
</comment>
<accession>X0WLH4</accession>
<feature type="non-terminal residue" evidence="2">
    <location>
        <position position="1"/>
    </location>
</feature>
<sequence>AIDAPQAATRRPEEISSSKSVGELPQAQENAGDNSVIFIQTKTAGNPPHFSTYSTVIKDEISAEGSESEIENKTPLVFIPA</sequence>
<gene>
    <name evidence="2" type="ORF">S01H1_64735</name>
</gene>